<dbReference type="InterPro" id="IPR024516">
    <property type="entry name" value="Mce_C"/>
</dbReference>
<dbReference type="InterPro" id="IPR003399">
    <property type="entry name" value="Mce/MlaD"/>
</dbReference>
<keyword evidence="1" id="KW-0472">Membrane</keyword>
<evidence type="ECO:0000259" key="2">
    <source>
        <dbReference type="Pfam" id="PF02470"/>
    </source>
</evidence>
<dbReference type="Pfam" id="PF11887">
    <property type="entry name" value="Mce4_CUP1"/>
    <property type="match status" value="1"/>
</dbReference>
<dbReference type="NCBIfam" id="TIGR00996">
    <property type="entry name" value="Mtu_fam_mce"/>
    <property type="match status" value="1"/>
</dbReference>
<feature type="domain" description="Mce/MlaD" evidence="2">
    <location>
        <begin position="39"/>
        <end position="112"/>
    </location>
</feature>
<feature type="transmembrane region" description="Helical" evidence="1">
    <location>
        <begin position="12"/>
        <end position="32"/>
    </location>
</feature>
<comment type="caution">
    <text evidence="4">The sequence shown here is derived from an EMBL/GenBank/DDBJ whole genome shotgun (WGS) entry which is preliminary data.</text>
</comment>
<proteinExistence type="predicted"/>
<protein>
    <submittedName>
        <fullName evidence="4">MCE family protein</fullName>
    </submittedName>
</protein>
<keyword evidence="1" id="KW-0812">Transmembrane</keyword>
<dbReference type="InterPro" id="IPR005693">
    <property type="entry name" value="Mce"/>
</dbReference>
<accession>A0A4Q5JAG7</accession>
<evidence type="ECO:0000313" key="5">
    <source>
        <dbReference type="Proteomes" id="UP000291189"/>
    </source>
</evidence>
<evidence type="ECO:0000313" key="4">
    <source>
        <dbReference type="EMBL" id="RYU15782.1"/>
    </source>
</evidence>
<keyword evidence="5" id="KW-1185">Reference proteome</keyword>
<dbReference type="PANTHER" id="PTHR33371">
    <property type="entry name" value="INTERMEMBRANE PHOSPHOLIPID TRANSPORT SYSTEM BINDING PROTEIN MLAD-RELATED"/>
    <property type="match status" value="1"/>
</dbReference>
<feature type="domain" description="Mammalian cell entry C-terminal" evidence="3">
    <location>
        <begin position="119"/>
        <end position="294"/>
    </location>
</feature>
<dbReference type="Pfam" id="PF02470">
    <property type="entry name" value="MlaD"/>
    <property type="match status" value="1"/>
</dbReference>
<dbReference type="PANTHER" id="PTHR33371:SF4">
    <property type="entry name" value="INTERMEMBRANE PHOSPHOLIPID TRANSPORT SYSTEM BINDING PROTEIN MLAD"/>
    <property type="match status" value="1"/>
</dbReference>
<sequence>MAARSRGRTGFTRVLSIVAVLAIVAAFGLALFQQGPEQKTLTAKFPRTVSLYEGSDVRILGVPVGTVTSVTPTGTDVTVTMEYDAKYKVPADADAVIITPAIVGDRFVQLTPVYQGGEVMADGAELTVDDTSTPLELDEIYQSIDDLMVALGPDGANSKGALTNLLDSTAANFAGQGEQFNRTLKNLGRFTGTLENNKEELFGTAREMQRFVHALAANDQTVRDFNDSLTGAADLLDDEREDLAAALRNLSVAMRDVSSFVKENRDSLSENIKGLNQVSKILVKQRAALDETLSVAPVALSNLYHTYNPKTGTLDTRTNLGENIGDLENDPATVLCSMLAQTPSPKQACNLIQQALPRTAALQGSGRSSTVSDVEVVDRSLAGIVEVEDR</sequence>
<dbReference type="EMBL" id="SDPU01000001">
    <property type="protein sequence ID" value="RYU15782.1"/>
    <property type="molecule type" value="Genomic_DNA"/>
</dbReference>
<dbReference type="GO" id="GO:0005576">
    <property type="term" value="C:extracellular region"/>
    <property type="evidence" value="ECO:0007669"/>
    <property type="project" value="TreeGrafter"/>
</dbReference>
<keyword evidence="1" id="KW-1133">Transmembrane helix</keyword>
<evidence type="ECO:0000259" key="3">
    <source>
        <dbReference type="Pfam" id="PF11887"/>
    </source>
</evidence>
<organism evidence="4 5">
    <name type="scientific">Nocardioides iriomotensis</name>
    <dbReference type="NCBI Taxonomy" id="715784"/>
    <lineage>
        <taxon>Bacteria</taxon>
        <taxon>Bacillati</taxon>
        <taxon>Actinomycetota</taxon>
        <taxon>Actinomycetes</taxon>
        <taxon>Propionibacteriales</taxon>
        <taxon>Nocardioidaceae</taxon>
        <taxon>Nocardioides</taxon>
    </lineage>
</organism>
<dbReference type="RefSeq" id="WP_129985060.1">
    <property type="nucleotide sequence ID" value="NZ_SDPU01000001.1"/>
</dbReference>
<dbReference type="OrthoDB" id="4516955at2"/>
<dbReference type="AlphaFoldDB" id="A0A4Q5JAG7"/>
<gene>
    <name evidence="4" type="ORF">ETU37_01310</name>
</gene>
<dbReference type="InterPro" id="IPR052336">
    <property type="entry name" value="MlaD_Phospholipid_Transporter"/>
</dbReference>
<evidence type="ECO:0000256" key="1">
    <source>
        <dbReference type="SAM" id="Phobius"/>
    </source>
</evidence>
<name>A0A4Q5JAG7_9ACTN</name>
<dbReference type="Proteomes" id="UP000291189">
    <property type="component" value="Unassembled WGS sequence"/>
</dbReference>
<reference evidence="4 5" key="1">
    <citation type="submission" date="2019-01" db="EMBL/GenBank/DDBJ databases">
        <title>Nocardioides guangzhouensis sp. nov., an actinobacterium isolated from soil.</title>
        <authorList>
            <person name="Fu Y."/>
            <person name="Cai Y."/>
            <person name="Lin Z."/>
            <person name="Chen P."/>
        </authorList>
    </citation>
    <scope>NUCLEOTIDE SEQUENCE [LARGE SCALE GENOMIC DNA]</scope>
    <source>
        <strain evidence="4 5">NBRC 105384</strain>
    </source>
</reference>